<evidence type="ECO:0000259" key="4">
    <source>
        <dbReference type="Pfam" id="PF13458"/>
    </source>
</evidence>
<evidence type="ECO:0000256" key="3">
    <source>
        <dbReference type="SAM" id="SignalP"/>
    </source>
</evidence>
<evidence type="ECO:0000313" key="6">
    <source>
        <dbReference type="Proteomes" id="UP000199053"/>
    </source>
</evidence>
<evidence type="ECO:0000256" key="1">
    <source>
        <dbReference type="ARBA" id="ARBA00010062"/>
    </source>
</evidence>
<dbReference type="AlphaFoldDB" id="A0A1G9ELS4"/>
<sequence length="407" mass="43695">MRILLLTIALLFSFYSTVSAQELILGTIFETKGENALTAQETMNGAILAVKKFNDSNQNFKIKLECESSTNEPLEIIRAVHKLTATKGITAATGIISENAALSAAPVFQAAQLPFLCTGAQLSGLTTPETPETFTLAVSDSKIGTDLAKYTFATLEAENIFLIRSDMNDSTAKQAESFSANFKTKGGTILSEMRITEPDPDLSYIMKAIEALAPLPQSDSKKTEDAMGVSNYIDEGAAIITQKRTPPPEIQEIEAVVIFASAKVSAKLLSLMKEKEMAYNIVGGTSFDMVAMKKPIASWSGNIIFASQASLTRENNLVKLFVKAYTELFGEQPQTGYAALGFDSILLLAHAAGTTGNPSVNIRTNLPAVNKFKGVSGEISFKNGSVEKPLYIIQSDAGQISLAAEMQ</sequence>
<feature type="signal peptide" evidence="3">
    <location>
        <begin position="1"/>
        <end position="20"/>
    </location>
</feature>
<reference evidence="6" key="1">
    <citation type="submission" date="2016-10" db="EMBL/GenBank/DDBJ databases">
        <authorList>
            <person name="Varghese N."/>
            <person name="Submissions S."/>
        </authorList>
    </citation>
    <scope>NUCLEOTIDE SEQUENCE [LARGE SCALE GENOMIC DNA]</scope>
    <source>
        <strain evidence="6">DSM 16995</strain>
    </source>
</reference>
<keyword evidence="6" id="KW-1185">Reference proteome</keyword>
<comment type="similarity">
    <text evidence="1">Belongs to the leucine-binding protein family.</text>
</comment>
<dbReference type="InterPro" id="IPR028082">
    <property type="entry name" value="Peripla_BP_I"/>
</dbReference>
<proteinExistence type="inferred from homology"/>
<dbReference type="RefSeq" id="WP_092159227.1">
    <property type="nucleotide sequence ID" value="NZ_FNGA01000002.1"/>
</dbReference>
<dbReference type="PANTHER" id="PTHR30483">
    <property type="entry name" value="LEUCINE-SPECIFIC-BINDING PROTEIN"/>
    <property type="match status" value="1"/>
</dbReference>
<dbReference type="STRING" id="246191.SAMN05660337_1174"/>
<accession>A0A1G9ELS4</accession>
<dbReference type="InterPro" id="IPR051010">
    <property type="entry name" value="BCAA_transport"/>
</dbReference>
<gene>
    <name evidence="5" type="ORF">SAMN05660337_1174</name>
</gene>
<feature type="chain" id="PRO_5011535215" evidence="3">
    <location>
        <begin position="21"/>
        <end position="407"/>
    </location>
</feature>
<dbReference type="SUPFAM" id="SSF53822">
    <property type="entry name" value="Periplasmic binding protein-like I"/>
    <property type="match status" value="1"/>
</dbReference>
<evidence type="ECO:0000256" key="2">
    <source>
        <dbReference type="ARBA" id="ARBA00022729"/>
    </source>
</evidence>
<dbReference type="Gene3D" id="3.40.50.2300">
    <property type="match status" value="4"/>
</dbReference>
<organism evidence="5 6">
    <name type="scientific">Maridesulfovibrio ferrireducens</name>
    <dbReference type="NCBI Taxonomy" id="246191"/>
    <lineage>
        <taxon>Bacteria</taxon>
        <taxon>Pseudomonadati</taxon>
        <taxon>Thermodesulfobacteriota</taxon>
        <taxon>Desulfovibrionia</taxon>
        <taxon>Desulfovibrionales</taxon>
        <taxon>Desulfovibrionaceae</taxon>
        <taxon>Maridesulfovibrio</taxon>
    </lineage>
</organism>
<dbReference type="Proteomes" id="UP000199053">
    <property type="component" value="Unassembled WGS sequence"/>
</dbReference>
<feature type="domain" description="Leucine-binding protein" evidence="4">
    <location>
        <begin position="26"/>
        <end position="398"/>
    </location>
</feature>
<dbReference type="EMBL" id="FNGA01000002">
    <property type="protein sequence ID" value="SDK77100.1"/>
    <property type="molecule type" value="Genomic_DNA"/>
</dbReference>
<name>A0A1G9ELS4_9BACT</name>
<dbReference type="Pfam" id="PF13458">
    <property type="entry name" value="Peripla_BP_6"/>
    <property type="match status" value="1"/>
</dbReference>
<dbReference type="OrthoDB" id="9772589at2"/>
<keyword evidence="2 3" id="KW-0732">Signal</keyword>
<dbReference type="InterPro" id="IPR028081">
    <property type="entry name" value="Leu-bd"/>
</dbReference>
<evidence type="ECO:0000313" key="5">
    <source>
        <dbReference type="EMBL" id="SDK77100.1"/>
    </source>
</evidence>
<protein>
    <submittedName>
        <fullName evidence="5">ABC-type branched-chain amino acid transport system, substrate-binding protein</fullName>
    </submittedName>
</protein>
<dbReference type="PANTHER" id="PTHR30483:SF6">
    <property type="entry name" value="PERIPLASMIC BINDING PROTEIN OF ABC TRANSPORTER FOR NATURAL AMINO ACIDS"/>
    <property type="match status" value="1"/>
</dbReference>